<keyword evidence="4 7" id="KW-0812">Transmembrane</keyword>
<evidence type="ECO:0000256" key="1">
    <source>
        <dbReference type="ARBA" id="ARBA00004651"/>
    </source>
</evidence>
<evidence type="ECO:0000256" key="2">
    <source>
        <dbReference type="ARBA" id="ARBA00005236"/>
    </source>
</evidence>
<feature type="transmembrane region" description="Helical" evidence="7">
    <location>
        <begin position="653"/>
        <end position="673"/>
    </location>
</feature>
<reference evidence="9 10" key="1">
    <citation type="submission" date="2016-07" db="EMBL/GenBank/DDBJ databases">
        <title>Draft Genome Sequence of Methylobrevis pamukkalensis PK2.</title>
        <authorList>
            <person name="Vasilenko O.V."/>
            <person name="Doronina N.V."/>
            <person name="Shmareva M.N."/>
            <person name="Tarlachkov S.V."/>
            <person name="Mustakhimov I."/>
            <person name="Trotsenko Y.A."/>
        </authorList>
    </citation>
    <scope>NUCLEOTIDE SEQUENCE [LARGE SCALE GENOMIC DNA]</scope>
    <source>
        <strain evidence="9 10">PK2</strain>
    </source>
</reference>
<evidence type="ECO:0000256" key="3">
    <source>
        <dbReference type="ARBA" id="ARBA00022475"/>
    </source>
</evidence>
<accession>A0A1E3GY44</accession>
<evidence type="ECO:0000256" key="6">
    <source>
        <dbReference type="ARBA" id="ARBA00023136"/>
    </source>
</evidence>
<comment type="similarity">
    <text evidence="2">Belongs to the ABC-4 integral membrane protein family. LolC/E subfamily.</text>
</comment>
<dbReference type="PROSITE" id="PS51257">
    <property type="entry name" value="PROKAR_LIPOPROTEIN"/>
    <property type="match status" value="1"/>
</dbReference>
<feature type="transmembrane region" description="Helical" evidence="7">
    <location>
        <begin position="310"/>
        <end position="327"/>
    </location>
</feature>
<dbReference type="EMBL" id="MCRJ01000121">
    <property type="protein sequence ID" value="ODN68944.1"/>
    <property type="molecule type" value="Genomic_DNA"/>
</dbReference>
<evidence type="ECO:0000256" key="7">
    <source>
        <dbReference type="SAM" id="Phobius"/>
    </source>
</evidence>
<evidence type="ECO:0000256" key="4">
    <source>
        <dbReference type="ARBA" id="ARBA00022692"/>
    </source>
</evidence>
<dbReference type="PATRIC" id="fig|1439726.3.peg.3952"/>
<comment type="caution">
    <text evidence="9">The sequence shown here is derived from an EMBL/GenBank/DDBJ whole genome shotgun (WGS) entry which is preliminary data.</text>
</comment>
<evidence type="ECO:0000313" key="10">
    <source>
        <dbReference type="Proteomes" id="UP000094622"/>
    </source>
</evidence>
<keyword evidence="10" id="KW-1185">Reference proteome</keyword>
<evidence type="ECO:0000313" key="9">
    <source>
        <dbReference type="EMBL" id="ODN68944.1"/>
    </source>
</evidence>
<feature type="transmembrane region" description="Helical" evidence="7">
    <location>
        <begin position="15"/>
        <end position="40"/>
    </location>
</feature>
<proteinExistence type="inferred from homology"/>
<feature type="domain" description="ABC3 transporter permease C-terminal" evidence="8">
    <location>
        <begin position="272"/>
        <end position="388"/>
    </location>
</feature>
<dbReference type="Pfam" id="PF02687">
    <property type="entry name" value="FtsX"/>
    <property type="match status" value="2"/>
</dbReference>
<gene>
    <name evidence="9" type="ORF">A6302_03750</name>
</gene>
<dbReference type="InterPro" id="IPR003838">
    <property type="entry name" value="ABC3_permease_C"/>
</dbReference>
<feature type="transmembrane region" description="Helical" evidence="7">
    <location>
        <begin position="360"/>
        <end position="384"/>
    </location>
</feature>
<keyword evidence="5 7" id="KW-1133">Transmembrane helix</keyword>
<dbReference type="AlphaFoldDB" id="A0A1E3GY44"/>
<feature type="domain" description="ABC3 transporter permease C-terminal" evidence="8">
    <location>
        <begin position="659"/>
        <end position="772"/>
    </location>
</feature>
<dbReference type="RefSeq" id="WP_069308013.1">
    <property type="nucleotide sequence ID" value="NZ_MCRJ01000121.1"/>
</dbReference>
<dbReference type="PANTHER" id="PTHR30489:SF0">
    <property type="entry name" value="LIPOPROTEIN-RELEASING SYSTEM TRANSMEMBRANE PROTEIN LOLE"/>
    <property type="match status" value="1"/>
</dbReference>
<feature type="transmembrane region" description="Helical" evidence="7">
    <location>
        <begin position="427"/>
        <end position="452"/>
    </location>
</feature>
<feature type="transmembrane region" description="Helical" evidence="7">
    <location>
        <begin position="703"/>
        <end position="728"/>
    </location>
</feature>
<evidence type="ECO:0000256" key="5">
    <source>
        <dbReference type="ARBA" id="ARBA00022989"/>
    </source>
</evidence>
<feature type="transmembrane region" description="Helical" evidence="7">
    <location>
        <begin position="268"/>
        <end position="290"/>
    </location>
</feature>
<dbReference type="GO" id="GO:0044874">
    <property type="term" value="P:lipoprotein localization to outer membrane"/>
    <property type="evidence" value="ECO:0007669"/>
    <property type="project" value="TreeGrafter"/>
</dbReference>
<dbReference type="OrthoDB" id="5137249at2"/>
<keyword evidence="3" id="KW-1003">Cell membrane</keyword>
<dbReference type="Proteomes" id="UP000094622">
    <property type="component" value="Unassembled WGS sequence"/>
</dbReference>
<keyword evidence="6 7" id="KW-0472">Membrane</keyword>
<comment type="subcellular location">
    <subcellularLocation>
        <location evidence="1">Cell membrane</location>
        <topology evidence="1">Multi-pass membrane protein</topology>
    </subcellularLocation>
</comment>
<dbReference type="InterPro" id="IPR051447">
    <property type="entry name" value="Lipoprotein-release_system"/>
</dbReference>
<sequence>MSVLDRKLLRDLLRLWAQVLAIALVMACGVATIVTSVGAYRSLDETRSAFYDRYRFATIFAGATRAPLSLGESLARIDGISAIELRIAKSVILDIEGMAEPAAGIVISIPDRGEPSVNRLYLRSGRWPDPARSEVAVLESFAAAHAMVPGSRFSAILNGRKRDLTVAAIVLSPEYIYALGPGDMVPDPRRFGVLYMPRSAIEGIFDMDGAFNDLAARTQRSARLADVTERVDALLKPFGGTGATDRVDQMSHAFLDNELIQLRSMATVIPPIFLFVSAFLVNMILTRLVALEREQVGLMKAVGYRSLEIVWHYAKLTLVIAAIGIAIGSIAGQLLGDGLTSLYADFFSFPFLMFRQSADLYAIAGAISAAAALAGSARAIWSVARLPPAVAMRPPAPTRYRSRTGDGRATVQVSQLTMMAMRHLLRWPVRAVLTTLGISFAVALLITALFSFDSVAYMVDTVFFRTERQDATLSFVSSRGPDALQAAARLPGVLRAEGFRATQVVLRNGHHRRRLMITTIPTNADLARVLDTDLIPVTPPPAGLVVSEHVASLLHLSVGDRMDVTLLEHGGRRAQARVTAIVQSYVGLAVYMHPEALDRMIGDGPRISGVRVALDASRLPDLYSAIKSTPAIGGIALQAVSRTKFRETIEENIGIMTSVYAALAGIITFGVVYNSARIQLSERARELASLRVLGFSRGEVSGVLLTELAVVVASAQPLGWALGTAFSWSVVQGFDSDLFRIPFVIERSTFAVASLVVLAIALLSALIVRRRIDGLDLVRVLKTRD</sequence>
<dbReference type="GO" id="GO:0098797">
    <property type="term" value="C:plasma membrane protein complex"/>
    <property type="evidence" value="ECO:0007669"/>
    <property type="project" value="TreeGrafter"/>
</dbReference>
<organism evidence="9 10">
    <name type="scientific">Methylobrevis pamukkalensis</name>
    <dbReference type="NCBI Taxonomy" id="1439726"/>
    <lineage>
        <taxon>Bacteria</taxon>
        <taxon>Pseudomonadati</taxon>
        <taxon>Pseudomonadota</taxon>
        <taxon>Alphaproteobacteria</taxon>
        <taxon>Hyphomicrobiales</taxon>
        <taxon>Pleomorphomonadaceae</taxon>
        <taxon>Methylobrevis</taxon>
    </lineage>
</organism>
<feature type="transmembrane region" description="Helical" evidence="7">
    <location>
        <begin position="748"/>
        <end position="768"/>
    </location>
</feature>
<evidence type="ECO:0000259" key="8">
    <source>
        <dbReference type="Pfam" id="PF02687"/>
    </source>
</evidence>
<dbReference type="PANTHER" id="PTHR30489">
    <property type="entry name" value="LIPOPROTEIN-RELEASING SYSTEM TRANSMEMBRANE PROTEIN LOLE"/>
    <property type="match status" value="1"/>
</dbReference>
<protein>
    <submittedName>
        <fullName evidence="9">FtsX-like permease family protein</fullName>
    </submittedName>
</protein>
<name>A0A1E3GY44_9HYPH</name>